<dbReference type="Pfam" id="PF18135">
    <property type="entry name" value="Type_ISP_C"/>
    <property type="match status" value="1"/>
</dbReference>
<sequence>MSKVVPRIPCVKSAEGFWAFSKAGRSLAELHLNYETVAMYPATVIPESPSSTSLLSEQNFNSCN</sequence>
<evidence type="ECO:0000313" key="2">
    <source>
        <dbReference type="EMBL" id="MFC7286467.1"/>
    </source>
</evidence>
<dbReference type="RefSeq" id="WP_382269681.1">
    <property type="nucleotide sequence ID" value="NZ_JBHTBU010000001.1"/>
</dbReference>
<proteinExistence type="predicted"/>
<gene>
    <name evidence="2" type="ORF">ACFQPC_00305</name>
</gene>
<dbReference type="EMBL" id="JBHTBU010000001">
    <property type="protein sequence ID" value="MFC7286467.1"/>
    <property type="molecule type" value="Genomic_DNA"/>
</dbReference>
<protein>
    <submittedName>
        <fullName evidence="2">Type ISP restriction/modification enzyme</fullName>
    </submittedName>
</protein>
<accession>A0ABW2I670</accession>
<keyword evidence="3" id="KW-1185">Reference proteome</keyword>
<dbReference type="Proteomes" id="UP001596542">
    <property type="component" value="Unassembled WGS sequence"/>
</dbReference>
<evidence type="ECO:0000313" key="3">
    <source>
        <dbReference type="Proteomes" id="UP001596542"/>
    </source>
</evidence>
<comment type="caution">
    <text evidence="2">The sequence shown here is derived from an EMBL/GenBank/DDBJ whole genome shotgun (WGS) entry which is preliminary data.</text>
</comment>
<reference evidence="3" key="1">
    <citation type="journal article" date="2019" name="Int. J. Syst. Evol. Microbiol.">
        <title>The Global Catalogue of Microorganisms (GCM) 10K type strain sequencing project: providing services to taxonomists for standard genome sequencing and annotation.</title>
        <authorList>
            <consortium name="The Broad Institute Genomics Platform"/>
            <consortium name="The Broad Institute Genome Sequencing Center for Infectious Disease"/>
            <person name="Wu L."/>
            <person name="Ma J."/>
        </authorList>
    </citation>
    <scope>NUCLEOTIDE SEQUENCE [LARGE SCALE GENOMIC DNA]</scope>
    <source>
        <strain evidence="3">KACC 12508</strain>
    </source>
</reference>
<dbReference type="InterPro" id="IPR041635">
    <property type="entry name" value="Type_ISP_LLaBIII_C"/>
</dbReference>
<name>A0ABW2I670_9BURK</name>
<evidence type="ECO:0000259" key="1">
    <source>
        <dbReference type="Pfam" id="PF18135"/>
    </source>
</evidence>
<feature type="domain" description="Type ISP restriction-modification enzyme LLaBIII C-terminal specificity" evidence="1">
    <location>
        <begin position="3"/>
        <end position="47"/>
    </location>
</feature>
<organism evidence="2 3">
    <name type="scientific">Herminiimonas glaciei</name>
    <dbReference type="NCBI Taxonomy" id="523788"/>
    <lineage>
        <taxon>Bacteria</taxon>
        <taxon>Pseudomonadati</taxon>
        <taxon>Pseudomonadota</taxon>
        <taxon>Betaproteobacteria</taxon>
        <taxon>Burkholderiales</taxon>
        <taxon>Oxalobacteraceae</taxon>
        <taxon>Herminiimonas</taxon>
    </lineage>
</organism>